<keyword evidence="5 9" id="KW-0067">ATP-binding</keyword>
<dbReference type="InterPro" id="IPR003439">
    <property type="entry name" value="ABC_transporter-like_ATP-bd"/>
</dbReference>
<organism evidence="9 10">
    <name type="scientific">Bosea rubneri</name>
    <dbReference type="NCBI Taxonomy" id="3075434"/>
    <lineage>
        <taxon>Bacteria</taxon>
        <taxon>Pseudomonadati</taxon>
        <taxon>Pseudomonadota</taxon>
        <taxon>Alphaproteobacteria</taxon>
        <taxon>Hyphomicrobiales</taxon>
        <taxon>Boseaceae</taxon>
        <taxon>Bosea</taxon>
    </lineage>
</organism>
<dbReference type="Pfam" id="PF00005">
    <property type="entry name" value="ABC_tran"/>
    <property type="match status" value="1"/>
</dbReference>
<reference evidence="9 10" key="1">
    <citation type="submission" date="2023-09" db="EMBL/GenBank/DDBJ databases">
        <title>Whole genome shotgun sequencing (WGS) of Bosea sp. ZW T0_25, isolated from stored onions (Allium cepa).</title>
        <authorList>
            <person name="Stoll D.A."/>
            <person name="Huch M."/>
        </authorList>
    </citation>
    <scope>NUCLEOTIDE SEQUENCE [LARGE SCALE GENOMIC DNA]</scope>
    <source>
        <strain evidence="9 10">ZW T0_25</strain>
    </source>
</reference>
<dbReference type="Gene3D" id="3.40.50.300">
    <property type="entry name" value="P-loop containing nucleotide triphosphate hydrolases"/>
    <property type="match status" value="1"/>
</dbReference>
<evidence type="ECO:0000256" key="2">
    <source>
        <dbReference type="ARBA" id="ARBA00022448"/>
    </source>
</evidence>
<evidence type="ECO:0000313" key="10">
    <source>
        <dbReference type="Proteomes" id="UP001254257"/>
    </source>
</evidence>
<dbReference type="Proteomes" id="UP001254257">
    <property type="component" value="Unassembled WGS sequence"/>
</dbReference>
<dbReference type="InterPro" id="IPR027417">
    <property type="entry name" value="P-loop_NTPase"/>
</dbReference>
<comment type="similarity">
    <text evidence="1">Belongs to the ABC transporter superfamily.</text>
</comment>
<gene>
    <name evidence="9" type="ORF">RKE40_03685</name>
</gene>
<dbReference type="PANTHER" id="PTHR43875:SF15">
    <property type="entry name" value="TREHALOSE IMPORT ATP-BINDING PROTEIN SUGC"/>
    <property type="match status" value="1"/>
</dbReference>
<dbReference type="PANTHER" id="PTHR43875">
    <property type="entry name" value="MALTODEXTRIN IMPORT ATP-BINDING PROTEIN MSMX"/>
    <property type="match status" value="1"/>
</dbReference>
<dbReference type="InterPro" id="IPR012340">
    <property type="entry name" value="NA-bd_OB-fold"/>
</dbReference>
<dbReference type="SMART" id="SM00382">
    <property type="entry name" value="AAA"/>
    <property type="match status" value="1"/>
</dbReference>
<dbReference type="Gene3D" id="2.40.50.100">
    <property type="match status" value="1"/>
</dbReference>
<name>A0ABU3S2F1_9HYPH</name>
<keyword evidence="10" id="KW-1185">Reference proteome</keyword>
<keyword evidence="2" id="KW-0813">Transport</keyword>
<dbReference type="InterPro" id="IPR008995">
    <property type="entry name" value="Mo/tungstate-bd_C_term_dom"/>
</dbReference>
<dbReference type="EMBL" id="JAWDID010000003">
    <property type="protein sequence ID" value="MDU0338962.1"/>
    <property type="molecule type" value="Genomic_DNA"/>
</dbReference>
<dbReference type="SUPFAM" id="SSF50331">
    <property type="entry name" value="MOP-like"/>
    <property type="match status" value="1"/>
</dbReference>
<dbReference type="Pfam" id="PF08402">
    <property type="entry name" value="TOBE_2"/>
    <property type="match status" value="1"/>
</dbReference>
<dbReference type="InterPro" id="IPR003593">
    <property type="entry name" value="AAA+_ATPase"/>
</dbReference>
<accession>A0ABU3S2F1</accession>
<dbReference type="SUPFAM" id="SSF52540">
    <property type="entry name" value="P-loop containing nucleoside triphosphate hydrolases"/>
    <property type="match status" value="1"/>
</dbReference>
<dbReference type="Gene3D" id="2.40.50.140">
    <property type="entry name" value="Nucleic acid-binding proteins"/>
    <property type="match status" value="1"/>
</dbReference>
<dbReference type="RefSeq" id="WP_316016882.1">
    <property type="nucleotide sequence ID" value="NZ_JAWDID010000003.1"/>
</dbReference>
<keyword evidence="3" id="KW-1003">Cell membrane</keyword>
<evidence type="ECO:0000256" key="5">
    <source>
        <dbReference type="ARBA" id="ARBA00022840"/>
    </source>
</evidence>
<evidence type="ECO:0000256" key="3">
    <source>
        <dbReference type="ARBA" id="ARBA00022475"/>
    </source>
</evidence>
<evidence type="ECO:0000313" key="9">
    <source>
        <dbReference type="EMBL" id="MDU0338962.1"/>
    </source>
</evidence>
<evidence type="ECO:0000256" key="7">
    <source>
        <dbReference type="ARBA" id="ARBA00023136"/>
    </source>
</evidence>
<protein>
    <submittedName>
        <fullName evidence="9">ABC transporter ATP-binding protein</fullName>
    </submittedName>
</protein>
<dbReference type="InterPro" id="IPR013611">
    <property type="entry name" value="Transp-assoc_OB_typ2"/>
</dbReference>
<keyword evidence="7" id="KW-0472">Membrane</keyword>
<dbReference type="CDD" id="cd03259">
    <property type="entry name" value="ABC_Carb_Solutes_like"/>
    <property type="match status" value="1"/>
</dbReference>
<comment type="caution">
    <text evidence="9">The sequence shown here is derived from an EMBL/GenBank/DDBJ whole genome shotgun (WGS) entry which is preliminary data.</text>
</comment>
<dbReference type="GO" id="GO:0005524">
    <property type="term" value="F:ATP binding"/>
    <property type="evidence" value="ECO:0007669"/>
    <property type="project" value="UniProtKB-KW"/>
</dbReference>
<evidence type="ECO:0000256" key="4">
    <source>
        <dbReference type="ARBA" id="ARBA00022741"/>
    </source>
</evidence>
<feature type="domain" description="ABC transporter" evidence="8">
    <location>
        <begin position="3"/>
        <end position="237"/>
    </location>
</feature>
<dbReference type="InterPro" id="IPR047641">
    <property type="entry name" value="ABC_transpr_MalK/UgpC-like"/>
</dbReference>
<evidence type="ECO:0000259" key="8">
    <source>
        <dbReference type="PROSITE" id="PS50893"/>
    </source>
</evidence>
<evidence type="ECO:0000256" key="6">
    <source>
        <dbReference type="ARBA" id="ARBA00022967"/>
    </source>
</evidence>
<keyword evidence="4" id="KW-0547">Nucleotide-binding</keyword>
<sequence length="366" mass="39127">MGLVLDKVRRDVGAQTHIHETSLRLPPGTMTVLLGPTLAGKTSLMRLMAGLDRPTSGRILVNEGGREKDVTGTAVRERSVAMVYQQFINYPNLSVFENIASPLRVKGLPKAEVDSKVRAMARLMQLEPFLARMPLNLSGGQQQRTAMARALIKGADLVLLDEPLANLDYKLREELREELPKIVRLSNATVVYATTDPQEALLLGDHTATLWQGRVTQYGLTAAVYRQPQDLITARIFSDPPLNILPITKRGADIILPDGASAPATGALAGLADGGYQVGFRAHHLGLQAAAGPGLSFDGTVIVSEIAGSESFIHVECAGARWVALVPGVQELEPGAAISVHVDPATVFVFDSDGRLAHAPAFLSAA</sequence>
<evidence type="ECO:0000256" key="1">
    <source>
        <dbReference type="ARBA" id="ARBA00005417"/>
    </source>
</evidence>
<proteinExistence type="inferred from homology"/>
<dbReference type="InterPro" id="IPR015853">
    <property type="entry name" value="ABC_transpr_FbpC"/>
</dbReference>
<keyword evidence="6" id="KW-1278">Translocase</keyword>
<dbReference type="PROSITE" id="PS50893">
    <property type="entry name" value="ABC_TRANSPORTER_2"/>
    <property type="match status" value="1"/>
</dbReference>